<keyword evidence="2" id="KW-1185">Reference proteome</keyword>
<name>I1BKD2_RHIO9</name>
<dbReference type="GeneID" id="93608338"/>
<proteinExistence type="predicted"/>
<dbReference type="RefSeq" id="XP_067512058.1">
    <property type="nucleotide sequence ID" value="XM_067655957.1"/>
</dbReference>
<sequence length="48" mass="5408">MADFCKTKSLIYRTTGFSEAALCNVKWVSVSLQAILYATFQDLSKDRS</sequence>
<reference evidence="1 2" key="1">
    <citation type="journal article" date="2009" name="PLoS Genet.">
        <title>Genomic analysis of the basal lineage fungus Rhizopus oryzae reveals a whole-genome duplication.</title>
        <authorList>
            <person name="Ma L.-J."/>
            <person name="Ibrahim A.S."/>
            <person name="Skory C."/>
            <person name="Grabherr M.G."/>
            <person name="Burger G."/>
            <person name="Butler M."/>
            <person name="Elias M."/>
            <person name="Idnurm A."/>
            <person name="Lang B.F."/>
            <person name="Sone T."/>
            <person name="Abe A."/>
            <person name="Calvo S.E."/>
            <person name="Corrochano L.M."/>
            <person name="Engels R."/>
            <person name="Fu J."/>
            <person name="Hansberg W."/>
            <person name="Kim J.-M."/>
            <person name="Kodira C.D."/>
            <person name="Koehrsen M.J."/>
            <person name="Liu B."/>
            <person name="Miranda-Saavedra D."/>
            <person name="O'Leary S."/>
            <person name="Ortiz-Castellanos L."/>
            <person name="Poulter R."/>
            <person name="Rodriguez-Romero J."/>
            <person name="Ruiz-Herrera J."/>
            <person name="Shen Y.-Q."/>
            <person name="Zeng Q."/>
            <person name="Galagan J."/>
            <person name="Birren B.W."/>
            <person name="Cuomo C.A."/>
            <person name="Wickes B.L."/>
        </authorList>
    </citation>
    <scope>NUCLEOTIDE SEQUENCE [LARGE SCALE GENOMIC DNA]</scope>
    <source>
        <strain evidence="2">RA 99-880 / ATCC MYA-4621 / FGSC 9543 / NRRL 43880</strain>
    </source>
</reference>
<gene>
    <name evidence="1" type="ORF">RO3G_01366</name>
</gene>
<evidence type="ECO:0000313" key="2">
    <source>
        <dbReference type="Proteomes" id="UP000009138"/>
    </source>
</evidence>
<dbReference type="AlphaFoldDB" id="I1BKD2"/>
<dbReference type="InParanoid" id="I1BKD2"/>
<accession>I1BKD2</accession>
<dbReference type="VEuPathDB" id="FungiDB:RO3G_01366"/>
<dbReference type="Proteomes" id="UP000009138">
    <property type="component" value="Unassembled WGS sequence"/>
</dbReference>
<organism evidence="1 2">
    <name type="scientific">Rhizopus delemar (strain RA 99-880 / ATCC MYA-4621 / FGSC 9543 / NRRL 43880)</name>
    <name type="common">Mucormycosis agent</name>
    <name type="synonym">Rhizopus arrhizus var. delemar</name>
    <dbReference type="NCBI Taxonomy" id="246409"/>
    <lineage>
        <taxon>Eukaryota</taxon>
        <taxon>Fungi</taxon>
        <taxon>Fungi incertae sedis</taxon>
        <taxon>Mucoromycota</taxon>
        <taxon>Mucoromycotina</taxon>
        <taxon>Mucoromycetes</taxon>
        <taxon>Mucorales</taxon>
        <taxon>Mucorineae</taxon>
        <taxon>Rhizopodaceae</taxon>
        <taxon>Rhizopus</taxon>
    </lineage>
</organism>
<dbReference type="EMBL" id="CH476732">
    <property type="protein sequence ID" value="EIE76662.1"/>
    <property type="molecule type" value="Genomic_DNA"/>
</dbReference>
<evidence type="ECO:0000313" key="1">
    <source>
        <dbReference type="EMBL" id="EIE76662.1"/>
    </source>
</evidence>
<protein>
    <submittedName>
        <fullName evidence="1">Uncharacterized protein</fullName>
    </submittedName>
</protein>